<evidence type="ECO:0000313" key="4">
    <source>
        <dbReference type="Proteomes" id="UP000641386"/>
    </source>
</evidence>
<sequence>MTARHARVSVRNGRQAQYGTAVYTTTVSRLVKAPPAAVYRALVDPEAVAAWRVPDGMTGHVHEFDPREGGRFRVSLVYDDPGAEGKSGARTDTYRGHFARLVPGELVVEVLEFEADDDALRGAITMTTSLTEVRGGTEVVVRHEGMPDAVPRQDNELGTRMALDNLARLVEGARG</sequence>
<keyword evidence="4" id="KW-1185">Reference proteome</keyword>
<reference evidence="3" key="2">
    <citation type="submission" date="2020-09" db="EMBL/GenBank/DDBJ databases">
        <authorList>
            <person name="Sun Q."/>
            <person name="Ohkuma M."/>
        </authorList>
    </citation>
    <scope>NUCLEOTIDE SEQUENCE</scope>
    <source>
        <strain evidence="3">JCM 3302</strain>
    </source>
</reference>
<accession>A0A919AHG8</accession>
<name>A0A919AHG8_9ACTN</name>
<dbReference type="SUPFAM" id="SSF55961">
    <property type="entry name" value="Bet v1-like"/>
    <property type="match status" value="1"/>
</dbReference>
<dbReference type="Gene3D" id="3.30.530.20">
    <property type="match status" value="1"/>
</dbReference>
<organism evidence="3 4">
    <name type="scientific">Streptomyces spiralis</name>
    <dbReference type="NCBI Taxonomy" id="66376"/>
    <lineage>
        <taxon>Bacteria</taxon>
        <taxon>Bacillati</taxon>
        <taxon>Actinomycetota</taxon>
        <taxon>Actinomycetes</taxon>
        <taxon>Kitasatosporales</taxon>
        <taxon>Streptomycetaceae</taxon>
        <taxon>Streptomyces</taxon>
    </lineage>
</organism>
<gene>
    <name evidence="3" type="ORF">GCM10014715_74940</name>
</gene>
<dbReference type="InterPro" id="IPR013538">
    <property type="entry name" value="ASHA1/2-like_C"/>
</dbReference>
<evidence type="ECO:0000256" key="1">
    <source>
        <dbReference type="ARBA" id="ARBA00006817"/>
    </source>
</evidence>
<comment type="similarity">
    <text evidence="1">Belongs to the AHA1 family.</text>
</comment>
<dbReference type="Proteomes" id="UP000641386">
    <property type="component" value="Unassembled WGS sequence"/>
</dbReference>
<protein>
    <submittedName>
        <fullName evidence="3">ATPase</fullName>
    </submittedName>
</protein>
<dbReference type="AlphaFoldDB" id="A0A919AHG8"/>
<comment type="caution">
    <text evidence="3">The sequence shown here is derived from an EMBL/GenBank/DDBJ whole genome shotgun (WGS) entry which is preliminary data.</text>
</comment>
<evidence type="ECO:0000313" key="3">
    <source>
        <dbReference type="EMBL" id="GHF08031.1"/>
    </source>
</evidence>
<dbReference type="EMBL" id="BNBC01000053">
    <property type="protein sequence ID" value="GHF08031.1"/>
    <property type="molecule type" value="Genomic_DNA"/>
</dbReference>
<dbReference type="InterPro" id="IPR023393">
    <property type="entry name" value="START-like_dom_sf"/>
</dbReference>
<proteinExistence type="inferred from homology"/>
<reference evidence="3" key="1">
    <citation type="journal article" date="2014" name="Int. J. Syst. Evol. Microbiol.">
        <title>Complete genome sequence of Corynebacterium casei LMG S-19264T (=DSM 44701T), isolated from a smear-ripened cheese.</title>
        <authorList>
            <consortium name="US DOE Joint Genome Institute (JGI-PGF)"/>
            <person name="Walter F."/>
            <person name="Albersmeier A."/>
            <person name="Kalinowski J."/>
            <person name="Ruckert C."/>
        </authorList>
    </citation>
    <scope>NUCLEOTIDE SEQUENCE</scope>
    <source>
        <strain evidence="3">JCM 3302</strain>
    </source>
</reference>
<feature type="domain" description="Activator of Hsp90 ATPase homologue 1/2-like C-terminal" evidence="2">
    <location>
        <begin position="32"/>
        <end position="171"/>
    </location>
</feature>
<dbReference type="Pfam" id="PF08327">
    <property type="entry name" value="AHSA1"/>
    <property type="match status" value="1"/>
</dbReference>
<evidence type="ECO:0000259" key="2">
    <source>
        <dbReference type="Pfam" id="PF08327"/>
    </source>
</evidence>
<dbReference type="CDD" id="cd08895">
    <property type="entry name" value="SRPBCC_CalC_Aha1-like_2"/>
    <property type="match status" value="1"/>
</dbReference>